<name>Q2NCV7_ERYLH</name>
<evidence type="ECO:0000313" key="1">
    <source>
        <dbReference type="EMBL" id="ABC62484.1"/>
    </source>
</evidence>
<protein>
    <submittedName>
        <fullName evidence="1">Uncharacterized protein</fullName>
    </submittedName>
</protein>
<dbReference type="AlphaFoldDB" id="Q2NCV7"/>
<reference evidence="2" key="1">
    <citation type="journal article" date="2009" name="J. Bacteriol.">
        <title>Complete genome sequence of Erythrobacter litoralis HTCC2594.</title>
        <authorList>
            <person name="Oh H.M."/>
            <person name="Giovannoni S.J."/>
            <person name="Ferriera S."/>
            <person name="Johnson J."/>
            <person name="Cho J.C."/>
        </authorList>
    </citation>
    <scope>NUCLEOTIDE SEQUENCE [LARGE SCALE GENOMIC DNA]</scope>
    <source>
        <strain evidence="2">HTCC2594</strain>
    </source>
</reference>
<gene>
    <name evidence="1" type="ordered locus">ELI_01960</name>
</gene>
<accession>Q2NCV7</accession>
<keyword evidence="2" id="KW-1185">Reference proteome</keyword>
<organism evidence="1 2">
    <name type="scientific">Erythrobacter litoralis (strain HTCC2594)</name>
    <dbReference type="NCBI Taxonomy" id="314225"/>
    <lineage>
        <taxon>Bacteria</taxon>
        <taxon>Pseudomonadati</taxon>
        <taxon>Pseudomonadota</taxon>
        <taxon>Alphaproteobacteria</taxon>
        <taxon>Sphingomonadales</taxon>
        <taxon>Erythrobacteraceae</taxon>
        <taxon>Erythrobacter/Porphyrobacter group</taxon>
        <taxon>Erythrobacter</taxon>
    </lineage>
</organism>
<dbReference type="KEGG" id="eli:ELI_01960"/>
<dbReference type="HOGENOM" id="CLU_3327674_0_0_5"/>
<dbReference type="Proteomes" id="UP000008808">
    <property type="component" value="Chromosome"/>
</dbReference>
<evidence type="ECO:0000313" key="2">
    <source>
        <dbReference type="Proteomes" id="UP000008808"/>
    </source>
</evidence>
<proteinExistence type="predicted"/>
<dbReference type="EMBL" id="CP000157">
    <property type="protein sequence ID" value="ABC62484.1"/>
    <property type="molecule type" value="Genomic_DNA"/>
</dbReference>
<sequence>MLSLSKRRPYFWRALYPKKVQPFDRLRANGFSFLELFQ</sequence>